<feature type="region of interest" description="Disordered" evidence="2">
    <location>
        <begin position="283"/>
        <end position="303"/>
    </location>
</feature>
<keyword evidence="1" id="KW-0732">Signal</keyword>
<keyword evidence="5" id="KW-1185">Reference proteome</keyword>
<dbReference type="InterPro" id="IPR036280">
    <property type="entry name" value="Multihaem_cyt_sf"/>
</dbReference>
<evidence type="ECO:0000313" key="5">
    <source>
        <dbReference type="Proteomes" id="UP001057498"/>
    </source>
</evidence>
<keyword evidence="3" id="KW-0812">Transmembrane</keyword>
<dbReference type="EMBL" id="AP025730">
    <property type="protein sequence ID" value="BDI05285.1"/>
    <property type="molecule type" value="Genomic_DNA"/>
</dbReference>
<evidence type="ECO:0000256" key="3">
    <source>
        <dbReference type="SAM" id="Phobius"/>
    </source>
</evidence>
<protein>
    <recommendedName>
        <fullName evidence="6">Class III cytochrome C family protein</fullName>
    </recommendedName>
</protein>
<gene>
    <name evidence="4" type="ORF">CATMQ487_22550</name>
</gene>
<sequence length="303" mass="33841">MKKKRPVLWIVIGLNLVVLVALAFVYPHLMVSPGALVKGHAELTTDCFACHAAWRGASSDQCIECHAVADVGLRTTKGVVIAKGTLTGTGTATGTVKGSFHQELIEQDCMACHSDHQGPKLTQRSRRPFSHVLLKEAIRGQCSSCHASPKDTVHRDLKLECGQCHGSRAWKPAHFEHALLDKPVLERCESCHNGPKDRLHRQVRGRCGTCHQTQAWKPATFDHDKYFVLDRDHQAPCETCHVNSDFSRYTCYNCHEHSQAKIRTEHAEEGIRNFENCMECHRDPGVEPGKEGGRDRKGRRGDD</sequence>
<proteinExistence type="predicted"/>
<keyword evidence="3" id="KW-0472">Membrane</keyword>
<feature type="transmembrane region" description="Helical" evidence="3">
    <location>
        <begin position="7"/>
        <end position="26"/>
    </location>
</feature>
<keyword evidence="3" id="KW-1133">Transmembrane helix</keyword>
<evidence type="ECO:0000256" key="2">
    <source>
        <dbReference type="SAM" id="MobiDB-lite"/>
    </source>
</evidence>
<evidence type="ECO:0000256" key="1">
    <source>
        <dbReference type="ARBA" id="ARBA00022729"/>
    </source>
</evidence>
<accession>A0ABN6PJQ8</accession>
<dbReference type="InterPro" id="IPR051829">
    <property type="entry name" value="Multiheme_Cytochr_ET"/>
</dbReference>
<organism evidence="4 5">
    <name type="scientific">Sphaerotilus microaerophilus</name>
    <dbReference type="NCBI Taxonomy" id="2914710"/>
    <lineage>
        <taxon>Bacteria</taxon>
        <taxon>Pseudomonadati</taxon>
        <taxon>Pseudomonadota</taxon>
        <taxon>Betaproteobacteria</taxon>
        <taxon>Burkholderiales</taxon>
        <taxon>Sphaerotilaceae</taxon>
        <taxon>Sphaerotilus</taxon>
    </lineage>
</organism>
<name>A0ABN6PJQ8_9BURK</name>
<dbReference type="Proteomes" id="UP001057498">
    <property type="component" value="Chromosome"/>
</dbReference>
<evidence type="ECO:0008006" key="6">
    <source>
        <dbReference type="Google" id="ProtNLM"/>
    </source>
</evidence>
<dbReference type="RefSeq" id="WP_251973330.1">
    <property type="nucleotide sequence ID" value="NZ_AP025730.1"/>
</dbReference>
<dbReference type="Gene3D" id="3.90.10.10">
    <property type="entry name" value="Cytochrome C3"/>
    <property type="match status" value="3"/>
</dbReference>
<dbReference type="PANTHER" id="PTHR35038">
    <property type="entry name" value="DISSIMILATORY SULFITE REDUCTASE SIRA"/>
    <property type="match status" value="1"/>
</dbReference>
<dbReference type="SUPFAM" id="SSF48695">
    <property type="entry name" value="Multiheme cytochromes"/>
    <property type="match status" value="1"/>
</dbReference>
<reference evidence="4" key="1">
    <citation type="submission" date="2022-04" db="EMBL/GenBank/DDBJ databases">
        <title>Whole genome sequence of Sphaerotilus sp. FB-5.</title>
        <authorList>
            <person name="Takeda M."/>
            <person name="Narihara S."/>
            <person name="Akimoto M."/>
            <person name="Akimoto R."/>
            <person name="Nishiyashiki S."/>
            <person name="Murakami T."/>
        </authorList>
    </citation>
    <scope>NUCLEOTIDE SEQUENCE</scope>
    <source>
        <strain evidence="4">FB-5</strain>
    </source>
</reference>
<evidence type="ECO:0000313" key="4">
    <source>
        <dbReference type="EMBL" id="BDI05285.1"/>
    </source>
</evidence>